<gene>
    <name evidence="2" type="ORF">EK21DRAFT_71296</name>
</gene>
<comment type="caution">
    <text evidence="2">The sequence shown here is derived from an EMBL/GenBank/DDBJ whole genome shotgun (WGS) entry which is preliminary data.</text>
</comment>
<dbReference type="Proteomes" id="UP000799777">
    <property type="component" value="Unassembled WGS sequence"/>
</dbReference>
<protein>
    <submittedName>
        <fullName evidence="2">Uncharacterized protein</fullName>
    </submittedName>
</protein>
<name>A0A9P4H3W9_9PLEO</name>
<evidence type="ECO:0000313" key="2">
    <source>
        <dbReference type="EMBL" id="KAF2027743.1"/>
    </source>
</evidence>
<accession>A0A9P4H3W9</accession>
<keyword evidence="3" id="KW-1185">Reference proteome</keyword>
<evidence type="ECO:0000256" key="1">
    <source>
        <dbReference type="SAM" id="MobiDB-lite"/>
    </source>
</evidence>
<dbReference type="EMBL" id="ML978222">
    <property type="protein sequence ID" value="KAF2027743.1"/>
    <property type="molecule type" value="Genomic_DNA"/>
</dbReference>
<proteinExistence type="predicted"/>
<sequence length="184" mass="19765">MTTPSPQTWTLRLKARKVTVLLHIDSLQTFSSIKAQLLHALNETGIKDPKTNEPLSLPESPSAIQFGHPVDVHDPQQGFQLGEWEYPPNESEEDGGKGKGKANQKSNGGVSGVASVKDCPKGAGLKDGAVLAFRWVGDGIWDGDEDADMQQDEANTWGVQLASFDDAYGVENTTDVGGGREFEG</sequence>
<dbReference type="OrthoDB" id="5376498at2759"/>
<dbReference type="AlphaFoldDB" id="A0A9P4H3W9"/>
<evidence type="ECO:0000313" key="3">
    <source>
        <dbReference type="Proteomes" id="UP000799777"/>
    </source>
</evidence>
<reference evidence="2" key="1">
    <citation type="journal article" date="2020" name="Stud. Mycol.">
        <title>101 Dothideomycetes genomes: a test case for predicting lifestyles and emergence of pathogens.</title>
        <authorList>
            <person name="Haridas S."/>
            <person name="Albert R."/>
            <person name="Binder M."/>
            <person name="Bloem J."/>
            <person name="Labutti K."/>
            <person name="Salamov A."/>
            <person name="Andreopoulos B."/>
            <person name="Baker S."/>
            <person name="Barry K."/>
            <person name="Bills G."/>
            <person name="Bluhm B."/>
            <person name="Cannon C."/>
            <person name="Castanera R."/>
            <person name="Culley D."/>
            <person name="Daum C."/>
            <person name="Ezra D."/>
            <person name="Gonzalez J."/>
            <person name="Henrissat B."/>
            <person name="Kuo A."/>
            <person name="Liang C."/>
            <person name="Lipzen A."/>
            <person name="Lutzoni F."/>
            <person name="Magnuson J."/>
            <person name="Mondo S."/>
            <person name="Nolan M."/>
            <person name="Ohm R."/>
            <person name="Pangilinan J."/>
            <person name="Park H.-J."/>
            <person name="Ramirez L."/>
            <person name="Alfaro M."/>
            <person name="Sun H."/>
            <person name="Tritt A."/>
            <person name="Yoshinaga Y."/>
            <person name="Zwiers L.-H."/>
            <person name="Turgeon B."/>
            <person name="Goodwin S."/>
            <person name="Spatafora J."/>
            <person name="Crous P."/>
            <person name="Grigoriev I."/>
        </authorList>
    </citation>
    <scope>NUCLEOTIDE SEQUENCE</scope>
    <source>
        <strain evidence="2">CBS 110217</strain>
    </source>
</reference>
<organism evidence="2 3">
    <name type="scientific">Setomelanomma holmii</name>
    <dbReference type="NCBI Taxonomy" id="210430"/>
    <lineage>
        <taxon>Eukaryota</taxon>
        <taxon>Fungi</taxon>
        <taxon>Dikarya</taxon>
        <taxon>Ascomycota</taxon>
        <taxon>Pezizomycotina</taxon>
        <taxon>Dothideomycetes</taxon>
        <taxon>Pleosporomycetidae</taxon>
        <taxon>Pleosporales</taxon>
        <taxon>Pleosporineae</taxon>
        <taxon>Phaeosphaeriaceae</taxon>
        <taxon>Setomelanomma</taxon>
    </lineage>
</organism>
<feature type="region of interest" description="Disordered" evidence="1">
    <location>
        <begin position="49"/>
        <end position="113"/>
    </location>
</feature>